<comment type="caution">
    <text evidence="1">The sequence shown here is derived from an EMBL/GenBank/DDBJ whole genome shotgun (WGS) entry which is preliminary data.</text>
</comment>
<keyword evidence="2" id="KW-1185">Reference proteome</keyword>
<name>A0ACC3CGU1_PYRYE</name>
<protein>
    <submittedName>
        <fullName evidence="1">Uncharacterized protein</fullName>
    </submittedName>
</protein>
<dbReference type="EMBL" id="CM020620">
    <property type="protein sequence ID" value="KAK1869043.1"/>
    <property type="molecule type" value="Genomic_DNA"/>
</dbReference>
<proteinExistence type="predicted"/>
<sequence>MAMTAARAYLLVYNAAMCCGWAYILGRLLWTVTAPPPAPGAGYPHTPIYDAVAPALRVFQTGAVAEVAHAATGLVRTPAATTALQVGSRLFLLWPILEGLTPVHGHMAVATMVGAWAATEVPRYAFYAVGAAAGSAAVPRWLVWLRYTTFLPLYPLGAGSEVALILAALPVLARARGAYLSIAMPNAWNVAFDFWTWCVFIVVMYVPGLPFMYMHMMRQRRKALGGGQKTKAA</sequence>
<evidence type="ECO:0000313" key="2">
    <source>
        <dbReference type="Proteomes" id="UP000798662"/>
    </source>
</evidence>
<accession>A0ACC3CGU1</accession>
<organism evidence="1 2">
    <name type="scientific">Pyropia yezoensis</name>
    <name type="common">Susabi-nori</name>
    <name type="synonym">Porphyra yezoensis</name>
    <dbReference type="NCBI Taxonomy" id="2788"/>
    <lineage>
        <taxon>Eukaryota</taxon>
        <taxon>Rhodophyta</taxon>
        <taxon>Bangiophyceae</taxon>
        <taxon>Bangiales</taxon>
        <taxon>Bangiaceae</taxon>
        <taxon>Pyropia</taxon>
    </lineage>
</organism>
<dbReference type="Proteomes" id="UP000798662">
    <property type="component" value="Chromosome 3"/>
</dbReference>
<evidence type="ECO:0000313" key="1">
    <source>
        <dbReference type="EMBL" id="KAK1869043.1"/>
    </source>
</evidence>
<reference evidence="1" key="1">
    <citation type="submission" date="2019-11" db="EMBL/GenBank/DDBJ databases">
        <title>Nori genome reveals adaptations in red seaweeds to the harsh intertidal environment.</title>
        <authorList>
            <person name="Wang D."/>
            <person name="Mao Y."/>
        </authorList>
    </citation>
    <scope>NUCLEOTIDE SEQUENCE</scope>
    <source>
        <tissue evidence="1">Gametophyte</tissue>
    </source>
</reference>
<gene>
    <name evidence="1" type="ORF">I4F81_011525</name>
</gene>